<dbReference type="PANTHER" id="PTHR43060">
    <property type="entry name" value="3-HYDROXYISOBUTYRATE DEHYDROGENASE-LIKE 1, MITOCHONDRIAL-RELATED"/>
    <property type="match status" value="1"/>
</dbReference>
<dbReference type="STRING" id="126156.SAMN05421670_1415"/>
<feature type="domain" description="3-hydroxyisobutyrate dehydrogenase-like NAD-binding" evidence="6">
    <location>
        <begin position="168"/>
        <end position="288"/>
    </location>
</feature>
<proteinExistence type="inferred from homology"/>
<dbReference type="InterPro" id="IPR013328">
    <property type="entry name" value="6PGD_dom2"/>
</dbReference>
<protein>
    <submittedName>
        <fullName evidence="7">3-hydroxyisobutyrate dehydrogenase</fullName>
    </submittedName>
</protein>
<evidence type="ECO:0000313" key="8">
    <source>
        <dbReference type="Proteomes" id="UP000198734"/>
    </source>
</evidence>
<dbReference type="GO" id="GO:0051287">
    <property type="term" value="F:NAD binding"/>
    <property type="evidence" value="ECO:0007669"/>
    <property type="project" value="InterPro"/>
</dbReference>
<sequence length="289" mass="31058">MSKKFNVGFIGTGVMGKSLVKHLLNAHHEVTIYTRTKEKAADLVKEGAVLVSSPSEVAKKVEILFTMVGYPHDVEEVYFGDNGIFQIDNVNLIVIDMTTSTPTLAKKIEEKAKEKGMLSLDAPVSGGDIGAQLGKLSIMCGGEKSTFEQALPILSLFGETILYQGAAGAGQHTKMCNQITIATGMIGVCEALAYGRKAGLDLDQVLRSISTGAAGSWSLSNLAPRMIAGNNEPGFYIKHFVKDMKIALEEADKMGLQLPGLALAKSLYEELMEDGYSENGTQALINMYK</sequence>
<dbReference type="RefSeq" id="WP_093535492.1">
    <property type="nucleotide sequence ID" value="NZ_FOXU01000001.1"/>
</dbReference>
<dbReference type="InterPro" id="IPR036291">
    <property type="entry name" value="NAD(P)-bd_dom_sf"/>
</dbReference>
<dbReference type="InterPro" id="IPR006115">
    <property type="entry name" value="6PGDH_NADP-bd"/>
</dbReference>
<gene>
    <name evidence="7" type="ORF">SAMN05421670_1415</name>
</gene>
<dbReference type="SUPFAM" id="SSF48179">
    <property type="entry name" value="6-phosphogluconate dehydrogenase C-terminal domain-like"/>
    <property type="match status" value="1"/>
</dbReference>
<dbReference type="OrthoDB" id="9786703at2"/>
<name>A0A1I5WSS9_9BACI</name>
<evidence type="ECO:0000259" key="5">
    <source>
        <dbReference type="Pfam" id="PF03446"/>
    </source>
</evidence>
<evidence type="ECO:0000256" key="2">
    <source>
        <dbReference type="ARBA" id="ARBA00023002"/>
    </source>
</evidence>
<reference evidence="8" key="1">
    <citation type="submission" date="2016-10" db="EMBL/GenBank/DDBJ databases">
        <authorList>
            <person name="Varghese N."/>
            <person name="Submissions S."/>
        </authorList>
    </citation>
    <scope>NUCLEOTIDE SEQUENCE [LARGE SCALE GENOMIC DNA]</scope>
    <source>
        <strain evidence="8">DSM 11706</strain>
    </source>
</reference>
<dbReference type="AlphaFoldDB" id="A0A1I5WSS9"/>
<dbReference type="InterPro" id="IPR008927">
    <property type="entry name" value="6-PGluconate_DH-like_C_sf"/>
</dbReference>
<evidence type="ECO:0000256" key="1">
    <source>
        <dbReference type="ARBA" id="ARBA00009080"/>
    </source>
</evidence>
<comment type="similarity">
    <text evidence="1">Belongs to the HIBADH-related family.</text>
</comment>
<dbReference type="Pfam" id="PF14833">
    <property type="entry name" value="NAD_binding_11"/>
    <property type="match status" value="1"/>
</dbReference>
<dbReference type="Gene3D" id="1.10.1040.10">
    <property type="entry name" value="N-(1-d-carboxylethyl)-l-norvaline Dehydrogenase, domain 2"/>
    <property type="match status" value="1"/>
</dbReference>
<dbReference type="InterPro" id="IPR029154">
    <property type="entry name" value="HIBADH-like_NADP-bd"/>
</dbReference>
<dbReference type="GO" id="GO:0050661">
    <property type="term" value="F:NADP binding"/>
    <property type="evidence" value="ECO:0007669"/>
    <property type="project" value="InterPro"/>
</dbReference>
<evidence type="ECO:0000259" key="6">
    <source>
        <dbReference type="Pfam" id="PF14833"/>
    </source>
</evidence>
<dbReference type="PANTHER" id="PTHR43060:SF15">
    <property type="entry name" value="3-HYDROXYISOBUTYRATE DEHYDROGENASE-LIKE 1, MITOCHONDRIAL-RELATED"/>
    <property type="match status" value="1"/>
</dbReference>
<dbReference type="Proteomes" id="UP000198734">
    <property type="component" value="Unassembled WGS sequence"/>
</dbReference>
<organism evidence="7 8">
    <name type="scientific">Psychrobacillus psychrotolerans</name>
    <dbReference type="NCBI Taxonomy" id="126156"/>
    <lineage>
        <taxon>Bacteria</taxon>
        <taxon>Bacillati</taxon>
        <taxon>Bacillota</taxon>
        <taxon>Bacilli</taxon>
        <taxon>Bacillales</taxon>
        <taxon>Bacillaceae</taxon>
        <taxon>Psychrobacillus</taxon>
    </lineage>
</organism>
<dbReference type="GO" id="GO:0016491">
    <property type="term" value="F:oxidoreductase activity"/>
    <property type="evidence" value="ECO:0007669"/>
    <property type="project" value="UniProtKB-KW"/>
</dbReference>
<dbReference type="EMBL" id="FOXU01000001">
    <property type="protein sequence ID" value="SFQ22506.1"/>
    <property type="molecule type" value="Genomic_DNA"/>
</dbReference>
<dbReference type="PIRSF" id="PIRSF000103">
    <property type="entry name" value="HIBADH"/>
    <property type="match status" value="1"/>
</dbReference>
<keyword evidence="3" id="KW-0520">NAD</keyword>
<evidence type="ECO:0000313" key="7">
    <source>
        <dbReference type="EMBL" id="SFQ22506.1"/>
    </source>
</evidence>
<dbReference type="Gene3D" id="3.40.50.720">
    <property type="entry name" value="NAD(P)-binding Rossmann-like Domain"/>
    <property type="match status" value="1"/>
</dbReference>
<keyword evidence="2" id="KW-0560">Oxidoreductase</keyword>
<dbReference type="Pfam" id="PF03446">
    <property type="entry name" value="NAD_binding_2"/>
    <property type="match status" value="1"/>
</dbReference>
<feature type="domain" description="6-phosphogluconate dehydrogenase NADP-binding" evidence="5">
    <location>
        <begin position="6"/>
        <end position="164"/>
    </location>
</feature>
<evidence type="ECO:0000256" key="3">
    <source>
        <dbReference type="ARBA" id="ARBA00023027"/>
    </source>
</evidence>
<evidence type="ECO:0000256" key="4">
    <source>
        <dbReference type="PIRSR" id="PIRSR000103-1"/>
    </source>
</evidence>
<dbReference type="SUPFAM" id="SSF51735">
    <property type="entry name" value="NAD(P)-binding Rossmann-fold domains"/>
    <property type="match status" value="1"/>
</dbReference>
<dbReference type="InterPro" id="IPR015815">
    <property type="entry name" value="HIBADH-related"/>
</dbReference>
<keyword evidence="8" id="KW-1185">Reference proteome</keyword>
<feature type="active site" evidence="4">
    <location>
        <position position="174"/>
    </location>
</feature>
<accession>A0A1I5WSS9</accession>